<keyword evidence="3 11" id="KW-0812">Transmembrane</keyword>
<comment type="subcellular location">
    <subcellularLocation>
        <location evidence="1">Membrane</location>
        <topology evidence="1">Multi-pass membrane protein</topology>
    </subcellularLocation>
</comment>
<feature type="domain" description="Ionotropic glutamate receptor C-terminal" evidence="13">
    <location>
        <begin position="495"/>
        <end position="839"/>
    </location>
</feature>
<keyword evidence="7 14" id="KW-0675">Receptor</keyword>
<keyword evidence="15" id="KW-1185">Reference proteome</keyword>
<evidence type="ECO:0000256" key="2">
    <source>
        <dbReference type="ARBA" id="ARBA00022448"/>
    </source>
</evidence>
<dbReference type="GO" id="GO:0016020">
    <property type="term" value="C:membrane"/>
    <property type="evidence" value="ECO:0007669"/>
    <property type="project" value="UniProtKB-SubCell"/>
</dbReference>
<dbReference type="InterPro" id="IPR015683">
    <property type="entry name" value="Ionotropic_Glu_rcpt"/>
</dbReference>
<sequence>MDVRFAPHRRWRLPSAWLVVLFAIVAQLIPACIASTDGAARRQSSSEQPTYNVLILFSEQEAREGEGLVQFAVAQANQVLEKRNAGFSVETIALVVDERSAFEKVCRGILTSREKGLIGIVGPSDAHVARLLQASYAIFPVPVISTSSSGASSVSRSSNTWRIFASEDAQAAVLAQLILFNGQDRARKLGLIAQPSVRVAVLHEKISDGDNMMLAFSRAAQSTRRNGSTLQIVTSHAISDEPSRIGDAFESIQKNDCRLLVVFVSSQNVLDILLHYMLDSSLFSFEYQLYFGSSALEALASSTFSSDDRLATVLAGSLGVFEVSNSEAQEDDIPANVAAVNPLWAHRARKFVDAILSLAHAFANVSDSGVDVFGYAADGCFSNARWAPGDAVQVALAGVDFAGFSGRVLFDTVENVSASGVLRWQRSRSLDHSQYKVFNLQAGSDDSIPELVGIQTWNTEEPETFKQVQGTSQAYPGNADEVPGDRTSLRGSHLKGFVRNAPPFVFLDDSGSRVEKGIAIDLMEWLSEHAGFTYELSVAPVTPFDDLVPFLENGTVDFVIDWVTMYSSRLNKVDFTTSYFDLGLIVVTRTIPPPPAIDALNFLSPFSWSLWLLIGAFTILAALLFTLFESGRNRDFAAYYRSQSFGKALYTSIALLMAQLAHKPVTGEGFVLSIAWLIFTFIVAAAYTARLTSFLTLQKQISTFNGIQDLQRSRGVTIAEAAVLVDSSISLYVDQNILDCDDVCLPEQRLYTPCFSIQECFDLVLDGTVRATIMDSPIADLYITSECTELAARGSLFALQNYGIALRKDAPFRRDLDSAILVARSENVVEASRNRILGSSVSICSLDDSSDRMEFNQLSGLFLVTAGFISISLLLFLLRLAGFKKKWMDWYAQTRIAKIDRKIADKYIRSQSVDDLRTYLNSKPPTEEVSQSCDTALGEFDLCAQQDGGTAEISGAPHAPDHTTASELAHGRPVVTL</sequence>
<name>A0A5J4YX40_PORPP</name>
<proteinExistence type="predicted"/>
<keyword evidence="6 11" id="KW-0472">Membrane</keyword>
<dbReference type="SUPFAM" id="SSF53822">
    <property type="entry name" value="Periplasmic binding protein-like I"/>
    <property type="match status" value="1"/>
</dbReference>
<dbReference type="InterPro" id="IPR028082">
    <property type="entry name" value="Peripla_BP_I"/>
</dbReference>
<dbReference type="AlphaFoldDB" id="A0A5J4YX40"/>
<evidence type="ECO:0000256" key="4">
    <source>
        <dbReference type="ARBA" id="ARBA00022989"/>
    </source>
</evidence>
<dbReference type="Pfam" id="PF00060">
    <property type="entry name" value="Lig_chan"/>
    <property type="match status" value="1"/>
</dbReference>
<evidence type="ECO:0000256" key="6">
    <source>
        <dbReference type="ARBA" id="ARBA00023136"/>
    </source>
</evidence>
<feature type="chain" id="PRO_5023827229" evidence="12">
    <location>
        <begin position="35"/>
        <end position="977"/>
    </location>
</feature>
<dbReference type="PANTHER" id="PTHR18966">
    <property type="entry name" value="IONOTROPIC GLUTAMATE RECEPTOR"/>
    <property type="match status" value="1"/>
</dbReference>
<keyword evidence="8" id="KW-0325">Glycoprotein</keyword>
<feature type="transmembrane region" description="Helical" evidence="11">
    <location>
        <begin position="860"/>
        <end position="881"/>
    </location>
</feature>
<evidence type="ECO:0000256" key="1">
    <source>
        <dbReference type="ARBA" id="ARBA00004141"/>
    </source>
</evidence>
<dbReference type="InterPro" id="IPR001320">
    <property type="entry name" value="Iontro_rcpt_C"/>
</dbReference>
<dbReference type="Gene3D" id="1.10.287.70">
    <property type="match status" value="1"/>
</dbReference>
<dbReference type="SUPFAM" id="SSF53850">
    <property type="entry name" value="Periplasmic binding protein-like II"/>
    <property type="match status" value="1"/>
</dbReference>
<dbReference type="Pfam" id="PF00497">
    <property type="entry name" value="SBP_bac_3"/>
    <property type="match status" value="1"/>
</dbReference>
<dbReference type="EMBL" id="VRMN01000003">
    <property type="protein sequence ID" value="KAA8495530.1"/>
    <property type="molecule type" value="Genomic_DNA"/>
</dbReference>
<keyword evidence="9" id="KW-1071">Ligand-gated ion channel</keyword>
<evidence type="ECO:0000256" key="8">
    <source>
        <dbReference type="ARBA" id="ARBA00023180"/>
    </source>
</evidence>
<evidence type="ECO:0000256" key="12">
    <source>
        <dbReference type="SAM" id="SignalP"/>
    </source>
</evidence>
<gene>
    <name evidence="14" type="ORF">FVE85_1685</name>
</gene>
<evidence type="ECO:0000256" key="11">
    <source>
        <dbReference type="SAM" id="Phobius"/>
    </source>
</evidence>
<accession>A0A5J4YX40</accession>
<dbReference type="Proteomes" id="UP000324585">
    <property type="component" value="Unassembled WGS sequence"/>
</dbReference>
<keyword evidence="4 11" id="KW-1133">Transmembrane helix</keyword>
<keyword evidence="12" id="KW-0732">Signal</keyword>
<evidence type="ECO:0000313" key="15">
    <source>
        <dbReference type="Proteomes" id="UP000324585"/>
    </source>
</evidence>
<dbReference type="Gene3D" id="3.40.190.10">
    <property type="entry name" value="Periplasmic binding protein-like II"/>
    <property type="match status" value="1"/>
</dbReference>
<evidence type="ECO:0000256" key="7">
    <source>
        <dbReference type="ARBA" id="ARBA00023170"/>
    </source>
</evidence>
<evidence type="ECO:0000259" key="13">
    <source>
        <dbReference type="SMART" id="SM00079"/>
    </source>
</evidence>
<keyword evidence="10" id="KW-0407">Ion channel</keyword>
<reference evidence="15" key="1">
    <citation type="journal article" date="2019" name="Nat. Commun.">
        <title>Expansion of phycobilisome linker gene families in mesophilic red algae.</title>
        <authorList>
            <person name="Lee J."/>
            <person name="Kim D."/>
            <person name="Bhattacharya D."/>
            <person name="Yoon H.S."/>
        </authorList>
    </citation>
    <scope>NUCLEOTIDE SEQUENCE [LARGE SCALE GENOMIC DNA]</scope>
    <source>
        <strain evidence="15">CCMP 1328</strain>
    </source>
</reference>
<evidence type="ECO:0000313" key="14">
    <source>
        <dbReference type="EMBL" id="KAA8495530.1"/>
    </source>
</evidence>
<evidence type="ECO:0000256" key="5">
    <source>
        <dbReference type="ARBA" id="ARBA00023065"/>
    </source>
</evidence>
<dbReference type="InterPro" id="IPR001828">
    <property type="entry name" value="ANF_lig-bd_rcpt"/>
</dbReference>
<evidence type="ECO:0000256" key="3">
    <source>
        <dbReference type="ARBA" id="ARBA00022692"/>
    </source>
</evidence>
<dbReference type="OrthoDB" id="5984008at2759"/>
<evidence type="ECO:0000256" key="10">
    <source>
        <dbReference type="ARBA" id="ARBA00023303"/>
    </source>
</evidence>
<protein>
    <submittedName>
        <fullName evidence="14">Glutamate NMDA receptor subunit 1</fullName>
    </submittedName>
</protein>
<feature type="transmembrane region" description="Helical" evidence="11">
    <location>
        <begin position="671"/>
        <end position="689"/>
    </location>
</feature>
<dbReference type="Gene3D" id="3.40.50.2300">
    <property type="match status" value="2"/>
</dbReference>
<feature type="transmembrane region" description="Helical" evidence="11">
    <location>
        <begin position="608"/>
        <end position="628"/>
    </location>
</feature>
<dbReference type="Pfam" id="PF01094">
    <property type="entry name" value="ANF_receptor"/>
    <property type="match status" value="1"/>
</dbReference>
<evidence type="ECO:0000256" key="9">
    <source>
        <dbReference type="ARBA" id="ARBA00023286"/>
    </source>
</evidence>
<organism evidence="14 15">
    <name type="scientific">Porphyridium purpureum</name>
    <name type="common">Red alga</name>
    <name type="synonym">Porphyridium cruentum</name>
    <dbReference type="NCBI Taxonomy" id="35688"/>
    <lineage>
        <taxon>Eukaryota</taxon>
        <taxon>Rhodophyta</taxon>
        <taxon>Bangiophyceae</taxon>
        <taxon>Porphyridiales</taxon>
        <taxon>Porphyridiaceae</taxon>
        <taxon>Porphyridium</taxon>
    </lineage>
</organism>
<comment type="caution">
    <text evidence="14">The sequence shown here is derived from an EMBL/GenBank/DDBJ whole genome shotgun (WGS) entry which is preliminary data.</text>
</comment>
<keyword evidence="5" id="KW-0406">Ion transport</keyword>
<dbReference type="SMART" id="SM00079">
    <property type="entry name" value="PBPe"/>
    <property type="match status" value="1"/>
</dbReference>
<feature type="signal peptide" evidence="12">
    <location>
        <begin position="1"/>
        <end position="34"/>
    </location>
</feature>
<keyword evidence="2" id="KW-0813">Transport</keyword>
<dbReference type="InterPro" id="IPR001638">
    <property type="entry name" value="Solute-binding_3/MltF_N"/>
</dbReference>
<dbReference type="GO" id="GO:0015276">
    <property type="term" value="F:ligand-gated monoatomic ion channel activity"/>
    <property type="evidence" value="ECO:0007669"/>
    <property type="project" value="InterPro"/>
</dbReference>